<geneLocation type="plasmid" evidence="1">
    <name>pIMI-6</name>
</geneLocation>
<keyword evidence="1" id="KW-0614">Plasmid</keyword>
<dbReference type="Gene3D" id="3.30.70.100">
    <property type="match status" value="1"/>
</dbReference>
<dbReference type="AlphaFoldDB" id="A0A1S6XXP1"/>
<organism evidence="1">
    <name type="scientific">Enterobacter cloacae</name>
    <dbReference type="NCBI Taxonomy" id="550"/>
    <lineage>
        <taxon>Bacteria</taxon>
        <taxon>Pseudomonadati</taxon>
        <taxon>Pseudomonadota</taxon>
        <taxon>Gammaproteobacteria</taxon>
        <taxon>Enterobacterales</taxon>
        <taxon>Enterobacteriaceae</taxon>
        <taxon>Enterobacter</taxon>
        <taxon>Enterobacter cloacae complex</taxon>
    </lineage>
</organism>
<dbReference type="SUPFAM" id="SSF54909">
    <property type="entry name" value="Dimeric alpha+beta barrel"/>
    <property type="match status" value="1"/>
</dbReference>
<gene>
    <name evidence="1" type="ORF">PIMI6_00010</name>
</gene>
<accession>A0A1S6XXP1</accession>
<name>A0A1S6XXP1_ENTCL</name>
<proteinExistence type="predicted"/>
<sequence length="130" mass="14616">MSRTVEILQYTLHSDSGDGFHRIMRYISVPLHQRHGIDVVWSTPALHDPDYYILVRAFDSPENMSAALDAFYAGDDWRHGPREDIIPCIDSCIKTVIRLPAESVEKLRGKHNLSPSGLKGNNALPLAGEY</sequence>
<dbReference type="EMBL" id="KX786187">
    <property type="protein sequence ID" value="AQX35105.1"/>
    <property type="molecule type" value="Genomic_DNA"/>
</dbReference>
<evidence type="ECO:0000313" key="1">
    <source>
        <dbReference type="EMBL" id="AQX35105.1"/>
    </source>
</evidence>
<reference evidence="1" key="1">
    <citation type="journal article" date="2017" name="Antimicrob. Agents Chemother.">
        <title>Enterobacter cloacae Complex Isolates Harboring blaNMC-A or blaIMI-Type Class A Carbapenemase Genes on Novel Chromosomal Integrative Elements and Plasmids.</title>
        <authorList>
            <person name="Boyd D.A."/>
            <person name="Mataseje L.F."/>
            <person name="Davidson R."/>
            <person name="Delport J.A."/>
            <person name="Fuller J."/>
            <person name="Hoang L."/>
            <person name="Lefebvre B."/>
            <person name="Levett P.N."/>
            <person name="Roscoe D.L."/>
            <person name="Willey B.M."/>
            <person name="Mulvey M.R."/>
        </authorList>
    </citation>
    <scope>NUCLEOTIDE SEQUENCE</scope>
    <source>
        <strain evidence="1">N14-0444</strain>
        <plasmid evidence="1">pIMI-6</plasmid>
    </source>
</reference>
<dbReference type="InterPro" id="IPR011008">
    <property type="entry name" value="Dimeric_a/b-barrel"/>
</dbReference>
<evidence type="ECO:0008006" key="2">
    <source>
        <dbReference type="Google" id="ProtNLM"/>
    </source>
</evidence>
<protein>
    <recommendedName>
        <fullName evidence="2">NIPSNAP family protein</fullName>
    </recommendedName>
</protein>